<evidence type="ECO:0000256" key="2">
    <source>
        <dbReference type="SAM" id="SignalP"/>
    </source>
</evidence>
<dbReference type="RefSeq" id="WP_145378090.1">
    <property type="nucleotide sequence ID" value="NZ_CP036276.1"/>
</dbReference>
<dbReference type="Proteomes" id="UP000319383">
    <property type="component" value="Chromosome"/>
</dbReference>
<gene>
    <name evidence="3" type="ORF">Mal52_40890</name>
</gene>
<protein>
    <recommendedName>
        <fullName evidence="5">HEAT repeat protein</fullName>
    </recommendedName>
</protein>
<organism evidence="3 4">
    <name type="scientific">Symmachiella dynata</name>
    <dbReference type="NCBI Taxonomy" id="2527995"/>
    <lineage>
        <taxon>Bacteria</taxon>
        <taxon>Pseudomonadati</taxon>
        <taxon>Planctomycetota</taxon>
        <taxon>Planctomycetia</taxon>
        <taxon>Planctomycetales</taxon>
        <taxon>Planctomycetaceae</taxon>
        <taxon>Symmachiella</taxon>
    </lineage>
</organism>
<feature type="chain" id="PRO_5021906887" description="HEAT repeat protein" evidence="2">
    <location>
        <begin position="23"/>
        <end position="394"/>
    </location>
</feature>
<dbReference type="KEGG" id="sdyn:Mal52_40890"/>
<evidence type="ECO:0000256" key="1">
    <source>
        <dbReference type="SAM" id="MobiDB-lite"/>
    </source>
</evidence>
<reference evidence="3 4" key="1">
    <citation type="submission" date="2019-02" db="EMBL/GenBank/DDBJ databases">
        <title>Deep-cultivation of Planctomycetes and their phenomic and genomic characterization uncovers novel biology.</title>
        <authorList>
            <person name="Wiegand S."/>
            <person name="Jogler M."/>
            <person name="Boedeker C."/>
            <person name="Pinto D."/>
            <person name="Vollmers J."/>
            <person name="Rivas-Marin E."/>
            <person name="Kohn T."/>
            <person name="Peeters S.H."/>
            <person name="Heuer A."/>
            <person name="Rast P."/>
            <person name="Oberbeckmann S."/>
            <person name="Bunk B."/>
            <person name="Jeske O."/>
            <person name="Meyerdierks A."/>
            <person name="Storesund J.E."/>
            <person name="Kallscheuer N."/>
            <person name="Luecker S."/>
            <person name="Lage O.M."/>
            <person name="Pohl T."/>
            <person name="Merkel B.J."/>
            <person name="Hornburger P."/>
            <person name="Mueller R.-W."/>
            <person name="Bruemmer F."/>
            <person name="Labrenz M."/>
            <person name="Spormann A.M."/>
            <person name="Op den Camp H."/>
            <person name="Overmann J."/>
            <person name="Amann R."/>
            <person name="Jetten M.S.M."/>
            <person name="Mascher T."/>
            <person name="Medema M.H."/>
            <person name="Devos D.P."/>
            <person name="Kaster A.-K."/>
            <person name="Ovreas L."/>
            <person name="Rohde M."/>
            <person name="Galperin M.Y."/>
            <person name="Jogler C."/>
        </authorList>
    </citation>
    <scope>NUCLEOTIDE SEQUENCE [LARGE SCALE GENOMIC DNA]</scope>
    <source>
        <strain evidence="3 4">Mal52</strain>
    </source>
</reference>
<dbReference type="InterPro" id="IPR008979">
    <property type="entry name" value="Galactose-bd-like_sf"/>
</dbReference>
<feature type="compositionally biased region" description="Basic and acidic residues" evidence="1">
    <location>
        <begin position="380"/>
        <end position="394"/>
    </location>
</feature>
<keyword evidence="2" id="KW-0732">Signal</keyword>
<feature type="signal peptide" evidence="2">
    <location>
        <begin position="1"/>
        <end position="22"/>
    </location>
</feature>
<dbReference type="SUPFAM" id="SSF49785">
    <property type="entry name" value="Galactose-binding domain-like"/>
    <property type="match status" value="1"/>
</dbReference>
<dbReference type="Gene3D" id="2.60.120.260">
    <property type="entry name" value="Galactose-binding domain-like"/>
    <property type="match status" value="1"/>
</dbReference>
<evidence type="ECO:0000313" key="4">
    <source>
        <dbReference type="Proteomes" id="UP000319383"/>
    </source>
</evidence>
<name>A0A517ZT42_9PLAN</name>
<keyword evidence="4" id="KW-1185">Reference proteome</keyword>
<dbReference type="AlphaFoldDB" id="A0A517ZT42"/>
<evidence type="ECO:0000313" key="3">
    <source>
        <dbReference type="EMBL" id="QDU45595.1"/>
    </source>
</evidence>
<sequence length="394" mass="44263" precursor="true">MKIHCCLLVVCLWGGLPSATFAADVETLLNDIKSVDQQAQGNRQAQQAIRELLKNDDVSLTTVLEAFSGANPLAVNWLRGAFESLADQRLKTTKTLPKKQLEAFVLDTRHDPRARRVAYEWLVKVDDTATSRIIPGMLNDPSVEFRRDAVARLLKQADTLFEDGKKSESQPIYEMALTGARDDDQIKSIVEKLRELGQEVDLPEHFGLLLSWKLIGPFDNSDEAGFDVSYPPETKIDPDGKYQGKDSTEVSWIDYATADDYGIVDLTKALSAHKGAVTYAYTDFVSDEDRSVELRLGTPNAWKVWVNGELVFGREEYHHGTRLDQYQFPAKLRKGRNDILIKVCQNEQKESWAQKWEFQLRVCDSVGTAVLSGNRPPRVVPDEAKDKAESGDNS</sequence>
<accession>A0A517ZT42</accession>
<feature type="region of interest" description="Disordered" evidence="1">
    <location>
        <begin position="373"/>
        <end position="394"/>
    </location>
</feature>
<dbReference type="EMBL" id="CP036276">
    <property type="protein sequence ID" value="QDU45595.1"/>
    <property type="molecule type" value="Genomic_DNA"/>
</dbReference>
<proteinExistence type="predicted"/>
<evidence type="ECO:0008006" key="5">
    <source>
        <dbReference type="Google" id="ProtNLM"/>
    </source>
</evidence>